<dbReference type="Proteomes" id="UP000036176">
    <property type="component" value="Unassembled WGS sequence"/>
</dbReference>
<evidence type="ECO:0000313" key="1">
    <source>
        <dbReference type="EMBL" id="KMO80937.1"/>
    </source>
</evidence>
<dbReference type="PATRIC" id="fig|1800.3.peg.1992"/>
<accession>A0A0J6WGS7</accession>
<name>A0A0J6WGS7_MYCCU</name>
<keyword evidence="2" id="KW-1185">Reference proteome</keyword>
<dbReference type="EMBL" id="JYNX01000032">
    <property type="protein sequence ID" value="KMO80937.1"/>
    <property type="molecule type" value="Genomic_DNA"/>
</dbReference>
<organism evidence="1 2">
    <name type="scientific">Mycolicibacterium chubuense</name>
    <name type="common">Mycobacterium chubuense</name>
    <dbReference type="NCBI Taxonomy" id="1800"/>
    <lineage>
        <taxon>Bacteria</taxon>
        <taxon>Bacillati</taxon>
        <taxon>Actinomycetota</taxon>
        <taxon>Actinomycetes</taxon>
        <taxon>Mycobacteriales</taxon>
        <taxon>Mycobacteriaceae</taxon>
        <taxon>Mycolicibacterium</taxon>
    </lineage>
</organism>
<reference evidence="1 2" key="1">
    <citation type="journal article" date="2015" name="Genome Biol. Evol.">
        <title>Characterization of Three Mycobacterium spp. with Potential Use in Bioremediation by Genome Sequencing and Comparative Genomics.</title>
        <authorList>
            <person name="Das S."/>
            <person name="Pettersson B.M."/>
            <person name="Behra P.R."/>
            <person name="Ramesh M."/>
            <person name="Dasgupta S."/>
            <person name="Bhattacharya A."/>
            <person name="Kirsebom L.A."/>
        </authorList>
    </citation>
    <scope>NUCLEOTIDE SEQUENCE [LARGE SCALE GENOMIC DNA]</scope>
    <source>
        <strain evidence="1 2">DSM 44219</strain>
    </source>
</reference>
<sequence>MPPRRTSDVLADLGVHPSPALGRYFKSASSADTTFSTLVVSPVATSEDLSTQLVNNPDLFQRLLAELVPIIYRSLKQTA</sequence>
<dbReference type="AlphaFoldDB" id="A0A0J6WGS7"/>
<gene>
    <name evidence="1" type="ORF">MCHUDSM44219_01987</name>
</gene>
<proteinExistence type="predicted"/>
<protein>
    <submittedName>
        <fullName evidence="1">Uncharacterized protein</fullName>
    </submittedName>
</protein>
<evidence type="ECO:0000313" key="2">
    <source>
        <dbReference type="Proteomes" id="UP000036176"/>
    </source>
</evidence>
<comment type="caution">
    <text evidence="1">The sequence shown here is derived from an EMBL/GenBank/DDBJ whole genome shotgun (WGS) entry which is preliminary data.</text>
</comment>